<reference evidence="8" key="1">
    <citation type="submission" date="2020-06" db="EMBL/GenBank/DDBJ databases">
        <title>Draft genome of Bugula neritina, a colonial animal packing powerful symbionts and potential medicines.</title>
        <authorList>
            <person name="Rayko M."/>
        </authorList>
    </citation>
    <scope>NUCLEOTIDE SEQUENCE [LARGE SCALE GENOMIC DNA]</scope>
    <source>
        <strain evidence="8">Kwan_BN1</strain>
    </source>
</reference>
<dbReference type="EMBL" id="VXIV02002548">
    <property type="protein sequence ID" value="KAF6024702.1"/>
    <property type="molecule type" value="Genomic_DNA"/>
</dbReference>
<evidence type="ECO:0000256" key="5">
    <source>
        <dbReference type="ARBA" id="ARBA00023242"/>
    </source>
</evidence>
<accession>A0A7J7JEF7</accession>
<sequence>MHKSDVEQDAIEKIDEVQNEIDRLNEQASEEILKVEQKYNKLRQPHFSKRNELISRIPDFWLNVFVNHPQLSTLLTEQDEENQFLKKEFHLNESGEPSSKASGIQWKEGKDLTKQSNGDSGKKRSLDSESFFTWFSDTTDAGADELGEVMKDDIWPNPLQYYLSSELEPVSVAAEPTAMAVVPNITKLQANATRKKILRKGYKYSTIENSYIDECRLYIQCLFQTFI</sequence>
<dbReference type="InterPro" id="IPR002164">
    <property type="entry name" value="NAP_family"/>
</dbReference>
<comment type="subcellular location">
    <subcellularLocation>
        <location evidence="2">Cytoplasm</location>
    </subcellularLocation>
    <subcellularLocation>
        <location evidence="1">Nucleus</location>
    </subcellularLocation>
</comment>
<evidence type="ECO:0000256" key="6">
    <source>
        <dbReference type="SAM" id="Coils"/>
    </source>
</evidence>
<dbReference type="GO" id="GO:0005737">
    <property type="term" value="C:cytoplasm"/>
    <property type="evidence" value="ECO:0007669"/>
    <property type="project" value="UniProtKB-SubCell"/>
</dbReference>
<organism evidence="8 9">
    <name type="scientific">Bugula neritina</name>
    <name type="common">Brown bryozoan</name>
    <name type="synonym">Sertularia neritina</name>
    <dbReference type="NCBI Taxonomy" id="10212"/>
    <lineage>
        <taxon>Eukaryota</taxon>
        <taxon>Metazoa</taxon>
        <taxon>Spiralia</taxon>
        <taxon>Lophotrochozoa</taxon>
        <taxon>Bryozoa</taxon>
        <taxon>Gymnolaemata</taxon>
        <taxon>Cheilostomatida</taxon>
        <taxon>Flustrina</taxon>
        <taxon>Buguloidea</taxon>
        <taxon>Bugulidae</taxon>
        <taxon>Bugula</taxon>
    </lineage>
</organism>
<feature type="coiled-coil region" evidence="6">
    <location>
        <begin position="7"/>
        <end position="41"/>
    </location>
</feature>
<evidence type="ECO:0000256" key="7">
    <source>
        <dbReference type="SAM" id="MobiDB-lite"/>
    </source>
</evidence>
<dbReference type="GO" id="GO:0006334">
    <property type="term" value="P:nucleosome assembly"/>
    <property type="evidence" value="ECO:0007669"/>
    <property type="project" value="InterPro"/>
</dbReference>
<dbReference type="Proteomes" id="UP000593567">
    <property type="component" value="Unassembled WGS sequence"/>
</dbReference>
<dbReference type="Gene3D" id="3.30.1120.90">
    <property type="entry name" value="Nucleosome assembly protein"/>
    <property type="match status" value="2"/>
</dbReference>
<protein>
    <submittedName>
        <fullName evidence="8">SET</fullName>
    </submittedName>
</protein>
<keyword evidence="4" id="KW-0963">Cytoplasm</keyword>
<keyword evidence="6" id="KW-0175">Coiled coil</keyword>
<name>A0A7J7JEF7_BUGNE</name>
<dbReference type="Gene3D" id="1.20.5.1500">
    <property type="match status" value="1"/>
</dbReference>
<dbReference type="PANTHER" id="PTHR11875">
    <property type="entry name" value="TESTIS-SPECIFIC Y-ENCODED PROTEIN"/>
    <property type="match status" value="1"/>
</dbReference>
<proteinExistence type="inferred from homology"/>
<evidence type="ECO:0000256" key="1">
    <source>
        <dbReference type="ARBA" id="ARBA00004123"/>
    </source>
</evidence>
<dbReference type="InterPro" id="IPR037231">
    <property type="entry name" value="NAP-like_sf"/>
</dbReference>
<evidence type="ECO:0000313" key="9">
    <source>
        <dbReference type="Proteomes" id="UP000593567"/>
    </source>
</evidence>
<dbReference type="SUPFAM" id="SSF143113">
    <property type="entry name" value="NAP-like"/>
    <property type="match status" value="1"/>
</dbReference>
<dbReference type="AlphaFoldDB" id="A0A7J7JEF7"/>
<dbReference type="GO" id="GO:0005634">
    <property type="term" value="C:nucleus"/>
    <property type="evidence" value="ECO:0007669"/>
    <property type="project" value="UniProtKB-SubCell"/>
</dbReference>
<keyword evidence="9" id="KW-1185">Reference proteome</keyword>
<gene>
    <name evidence="8" type="ORF">EB796_016983</name>
</gene>
<comment type="similarity">
    <text evidence="3">Belongs to the nucleosome assembly protein (NAP) family.</text>
</comment>
<comment type="caution">
    <text evidence="8">The sequence shown here is derived from an EMBL/GenBank/DDBJ whole genome shotgun (WGS) entry which is preliminary data.</text>
</comment>
<evidence type="ECO:0000256" key="2">
    <source>
        <dbReference type="ARBA" id="ARBA00004496"/>
    </source>
</evidence>
<keyword evidence="5" id="KW-0539">Nucleus</keyword>
<feature type="region of interest" description="Disordered" evidence="7">
    <location>
        <begin position="90"/>
        <end position="125"/>
    </location>
</feature>
<dbReference type="FunFam" id="1.20.5.1500:FF:000003">
    <property type="entry name" value="SET isoform 2"/>
    <property type="match status" value="1"/>
</dbReference>
<evidence type="ECO:0000256" key="4">
    <source>
        <dbReference type="ARBA" id="ARBA00022490"/>
    </source>
</evidence>
<evidence type="ECO:0000256" key="3">
    <source>
        <dbReference type="ARBA" id="ARBA00009947"/>
    </source>
</evidence>
<evidence type="ECO:0000313" key="8">
    <source>
        <dbReference type="EMBL" id="KAF6024702.1"/>
    </source>
</evidence>
<dbReference type="OrthoDB" id="19419at2759"/>